<keyword evidence="1" id="KW-0732">Signal</keyword>
<organism evidence="2 3">
    <name type="scientific">Desulfocapsa sulfexigens (strain DSM 10523 / SB164P1)</name>
    <dbReference type="NCBI Taxonomy" id="1167006"/>
    <lineage>
        <taxon>Bacteria</taxon>
        <taxon>Pseudomonadati</taxon>
        <taxon>Thermodesulfobacteriota</taxon>
        <taxon>Desulfobulbia</taxon>
        <taxon>Desulfobulbales</taxon>
        <taxon>Desulfocapsaceae</taxon>
        <taxon>Desulfocapsa</taxon>
    </lineage>
</organism>
<dbReference type="RefSeq" id="WP_015402321.1">
    <property type="nucleotide sequence ID" value="NC_020304.1"/>
</dbReference>
<dbReference type="KEGG" id="dsf:UWK_00034"/>
<dbReference type="EMBL" id="CP003985">
    <property type="protein sequence ID" value="AGF76622.1"/>
    <property type="molecule type" value="Genomic_DNA"/>
</dbReference>
<evidence type="ECO:0000313" key="2">
    <source>
        <dbReference type="EMBL" id="AGF76622.1"/>
    </source>
</evidence>
<proteinExistence type="predicted"/>
<accession>M1P4J8</accession>
<dbReference type="Proteomes" id="UP000011721">
    <property type="component" value="Chromosome"/>
</dbReference>
<dbReference type="AlphaFoldDB" id="M1P4J8"/>
<protein>
    <submittedName>
        <fullName evidence="2">ABC-type phosphate/phosphonate transport system, periplasmic component</fullName>
    </submittedName>
</protein>
<sequence>MKRYFSILAVILFFFCSFSAQAAGTVKIGVLAKDGPAKALKKWTATGEYLSAKLGKTVEIVPLDFDKVNPAIEANAVDFFLINSSMYVTAKVKYGASAIATMINSRQGQALESFGGVIFTSAYNDSINSLADLKGKTFMAVSKSSFGGWQMAYKTIKDAGMDPFTDFAKVDFAGKHDNVVFAVQNEQAQAGTVRTDTLERMVAAGAIAMEDFKIINKQSSAFPFVYSTTLYPEWPLAKTAATPDTLAQEVVAALKQVQKDDPAASNAKIIGWTDPLDYSPVEELQKSLGVGAYK</sequence>
<feature type="signal peptide" evidence="1">
    <location>
        <begin position="1"/>
        <end position="22"/>
    </location>
</feature>
<name>M1P4J8_DESSD</name>
<dbReference type="STRING" id="1167006.UWK_00034"/>
<gene>
    <name evidence="2" type="ordered locus">UWK_00034</name>
</gene>
<evidence type="ECO:0000313" key="3">
    <source>
        <dbReference type="Proteomes" id="UP000011721"/>
    </source>
</evidence>
<dbReference type="PANTHER" id="PTHR35841">
    <property type="entry name" value="PHOSPHONATES-BINDING PERIPLASMIC PROTEIN"/>
    <property type="match status" value="1"/>
</dbReference>
<dbReference type="OrthoDB" id="527737at2"/>
<dbReference type="Gene3D" id="3.40.190.10">
    <property type="entry name" value="Periplasmic binding protein-like II"/>
    <property type="match status" value="2"/>
</dbReference>
<dbReference type="eggNOG" id="COG3221">
    <property type="taxonomic scope" value="Bacteria"/>
</dbReference>
<feature type="chain" id="PRO_5004016230" evidence="1">
    <location>
        <begin position="23"/>
        <end position="294"/>
    </location>
</feature>
<dbReference type="HOGENOM" id="CLU_051472_5_0_7"/>
<dbReference type="SUPFAM" id="SSF53850">
    <property type="entry name" value="Periplasmic binding protein-like II"/>
    <property type="match status" value="1"/>
</dbReference>
<dbReference type="Pfam" id="PF12974">
    <property type="entry name" value="Phosphonate-bd"/>
    <property type="match status" value="1"/>
</dbReference>
<keyword evidence="3" id="KW-1185">Reference proteome</keyword>
<dbReference type="PANTHER" id="PTHR35841:SF1">
    <property type="entry name" value="PHOSPHONATES-BINDING PERIPLASMIC PROTEIN"/>
    <property type="match status" value="1"/>
</dbReference>
<evidence type="ECO:0000256" key="1">
    <source>
        <dbReference type="SAM" id="SignalP"/>
    </source>
</evidence>
<reference evidence="3" key="1">
    <citation type="journal article" date="2013" name="Stand. Genomic Sci.">
        <title>Complete genome sequence of Desulfocapsa sulfexigens, a marine deltaproteobacterium specialized in disproportionating inorganic sulfur compounds.</title>
        <authorList>
            <person name="Finster K.W."/>
            <person name="Kjeldsen K.U."/>
            <person name="Kube M."/>
            <person name="Reinhardt R."/>
            <person name="Mussmann M."/>
            <person name="Amann R."/>
            <person name="Schreiber L."/>
        </authorList>
    </citation>
    <scope>NUCLEOTIDE SEQUENCE [LARGE SCALE GENOMIC DNA]</scope>
    <source>
        <strain evidence="3">DSM 10523 / SB164P1</strain>
    </source>
</reference>